<evidence type="ECO:0000313" key="5">
    <source>
        <dbReference type="EMBL" id="ARS90529.1"/>
    </source>
</evidence>
<dbReference type="PANTHER" id="PTHR45772">
    <property type="entry name" value="CONSERVED COMPONENT OF ABC TRANSPORTER FOR NATURAL AMINO ACIDS-RELATED"/>
    <property type="match status" value="1"/>
</dbReference>
<dbReference type="InterPro" id="IPR027417">
    <property type="entry name" value="P-loop_NTPase"/>
</dbReference>
<dbReference type="InterPro" id="IPR051120">
    <property type="entry name" value="ABC_AA/LPS_Transport"/>
</dbReference>
<dbReference type="PROSITE" id="PS50893">
    <property type="entry name" value="ABC_TRANSPORTER_2"/>
    <property type="match status" value="1"/>
</dbReference>
<evidence type="ECO:0000256" key="1">
    <source>
        <dbReference type="ARBA" id="ARBA00022448"/>
    </source>
</evidence>
<dbReference type="AlphaFoldDB" id="A0A2Z2HTK0"/>
<dbReference type="GO" id="GO:0016887">
    <property type="term" value="F:ATP hydrolysis activity"/>
    <property type="evidence" value="ECO:0007669"/>
    <property type="project" value="InterPro"/>
</dbReference>
<dbReference type="RefSeq" id="WP_086888900.1">
    <property type="nucleotide sequence ID" value="NZ_CP019893.1"/>
</dbReference>
<accession>A0A2Z2HTK0</accession>
<reference evidence="6" key="1">
    <citation type="submission" date="2017-02" db="EMBL/GenBank/DDBJ databases">
        <title>Natronthermophilus aegyptiacus gen. nov.,sp. nov., an aerobic, extremely halophilic alkalithermophilic archaeon isolated from the athalassohaline Wadi An Natrun, Egypt.</title>
        <authorList>
            <person name="Zhao B."/>
        </authorList>
    </citation>
    <scope>NUCLEOTIDE SEQUENCE [LARGE SCALE GENOMIC DNA]</scope>
    <source>
        <strain evidence="6">JW/NM-HA 15</strain>
    </source>
</reference>
<dbReference type="EMBL" id="CP019893">
    <property type="protein sequence ID" value="ARS90529.1"/>
    <property type="molecule type" value="Genomic_DNA"/>
</dbReference>
<dbReference type="GeneID" id="32894985"/>
<gene>
    <name evidence="5" type="ORF">B1756_12870</name>
</gene>
<protein>
    <submittedName>
        <fullName evidence="5">ABC transporter ATP-binding protein</fullName>
    </submittedName>
</protein>
<dbReference type="SUPFAM" id="SSF52540">
    <property type="entry name" value="P-loop containing nucleoside triphosphate hydrolases"/>
    <property type="match status" value="1"/>
</dbReference>
<dbReference type="InterPro" id="IPR003593">
    <property type="entry name" value="AAA+_ATPase"/>
</dbReference>
<dbReference type="Pfam" id="PF00005">
    <property type="entry name" value="ABC_tran"/>
    <property type="match status" value="1"/>
</dbReference>
<proteinExistence type="predicted"/>
<sequence length="259" mass="28659">MTPQTTKTATTPDESTDVLRLENVTKRFGNVTAVDDLSFAVHEQEILGFIGPNGAGKSTTFNCVSGSFPPTEGTIYYRDEDVTGMPQYELVKKGISRTYQTFRPLNDRTVLENIELSQVPDKLFSVSDLRADTTERAWELCERVGLEEYAHLTPEEVPHAGMLRLEIGRALGTDPDLLLVDEPFAGLTSEEIEESASLFRSLREEGTTLVVIDHNMHGLLDLVDRVVVISFGEKIAEGAPQEIRDDPVVQKAYLGGDVE</sequence>
<keyword evidence="2" id="KW-0547">Nucleotide-binding</keyword>
<dbReference type="InterPro" id="IPR003439">
    <property type="entry name" value="ABC_transporter-like_ATP-bd"/>
</dbReference>
<evidence type="ECO:0000313" key="6">
    <source>
        <dbReference type="Proteomes" id="UP000250088"/>
    </source>
</evidence>
<dbReference type="Proteomes" id="UP000250088">
    <property type="component" value="Chromosome"/>
</dbReference>
<dbReference type="OrthoDB" id="44250at2157"/>
<name>A0A2Z2HTK0_9EURY</name>
<keyword evidence="3 5" id="KW-0067">ATP-binding</keyword>
<feature type="domain" description="ABC transporter" evidence="4">
    <location>
        <begin position="19"/>
        <end position="256"/>
    </location>
</feature>
<dbReference type="InterPro" id="IPR032823">
    <property type="entry name" value="BCA_ABC_TP_C"/>
</dbReference>
<dbReference type="Pfam" id="PF12399">
    <property type="entry name" value="BCA_ABC_TP_C"/>
    <property type="match status" value="1"/>
</dbReference>
<dbReference type="GO" id="GO:0005524">
    <property type="term" value="F:ATP binding"/>
    <property type="evidence" value="ECO:0007669"/>
    <property type="project" value="UniProtKB-KW"/>
</dbReference>
<dbReference type="PANTHER" id="PTHR45772:SF2">
    <property type="entry name" value="ABC TRANSPORTER ATP-BINDING PROTEIN"/>
    <property type="match status" value="1"/>
</dbReference>
<keyword evidence="1" id="KW-0813">Transport</keyword>
<dbReference type="KEGG" id="naj:B1756_12870"/>
<organism evidence="5 6">
    <name type="scientific">Natrarchaeobaculum aegyptiacum</name>
    <dbReference type="NCBI Taxonomy" id="745377"/>
    <lineage>
        <taxon>Archaea</taxon>
        <taxon>Methanobacteriati</taxon>
        <taxon>Methanobacteriota</taxon>
        <taxon>Stenosarchaea group</taxon>
        <taxon>Halobacteria</taxon>
        <taxon>Halobacteriales</taxon>
        <taxon>Natrialbaceae</taxon>
        <taxon>Natrarchaeobaculum</taxon>
    </lineage>
</organism>
<dbReference type="CDD" id="cd03219">
    <property type="entry name" value="ABC_Mj1267_LivG_branched"/>
    <property type="match status" value="1"/>
</dbReference>
<dbReference type="GO" id="GO:0005886">
    <property type="term" value="C:plasma membrane"/>
    <property type="evidence" value="ECO:0007669"/>
    <property type="project" value="TreeGrafter"/>
</dbReference>
<dbReference type="Gene3D" id="3.40.50.300">
    <property type="entry name" value="P-loop containing nucleotide triphosphate hydrolases"/>
    <property type="match status" value="1"/>
</dbReference>
<evidence type="ECO:0000256" key="2">
    <source>
        <dbReference type="ARBA" id="ARBA00022741"/>
    </source>
</evidence>
<dbReference type="SMART" id="SM00382">
    <property type="entry name" value="AAA"/>
    <property type="match status" value="1"/>
</dbReference>
<keyword evidence="6" id="KW-1185">Reference proteome</keyword>
<evidence type="ECO:0000256" key="3">
    <source>
        <dbReference type="ARBA" id="ARBA00022840"/>
    </source>
</evidence>
<evidence type="ECO:0000259" key="4">
    <source>
        <dbReference type="PROSITE" id="PS50893"/>
    </source>
</evidence>